<keyword evidence="8" id="KW-1185">Reference proteome</keyword>
<evidence type="ECO:0000256" key="6">
    <source>
        <dbReference type="SAM" id="Phobius"/>
    </source>
</evidence>
<dbReference type="AlphaFoldDB" id="A0AAJ6CGN5"/>
<dbReference type="GO" id="GO:0048471">
    <property type="term" value="C:perinuclear region of cytoplasm"/>
    <property type="evidence" value="ECO:0007669"/>
    <property type="project" value="TreeGrafter"/>
</dbReference>
<dbReference type="PANTHER" id="PTHR13396:SF5">
    <property type="entry name" value="NEDD4 FAMILY INTERACTING PROTEIN"/>
    <property type="match status" value="1"/>
</dbReference>
<dbReference type="GO" id="GO:0030001">
    <property type="term" value="P:metal ion transport"/>
    <property type="evidence" value="ECO:0007669"/>
    <property type="project" value="InterPro"/>
</dbReference>
<keyword evidence="4 6" id="KW-0472">Membrane</keyword>
<sequence>MDSVDVGQGRDTHHGNQTHADTQYPPRSRGGDVVFDMSDEDVNVAAEDLHATPHPLWMTLERVRGPIAQFGRMTGMHFPGISYTAVQNHTSMASGSRRTMGGGIQQDGVFSNMNAKPEGPRRRVDPNDPNDRGDDDDLADDTLPPTYEIAAADTAPTYWESTAFSGNPLAESEGGWTPESAHVGEPSELILDGMLLGTVFGFVWNVFVSGSFQFVGFIMTFLLHTTHAAKLGSRTGLGITLIQYAGSLLSRLREAQRDLNKQTDPSSSTPTHKHLPTAEDFHRSRKICLAMLGLGCVLFLQGMIKYIYLYRYASKLAASAQRRGVEGGTGGDHDASGDRPVGFLRSISFHDPVQSMNQLVNQFRGSLFTDMALSHIGPFVHSAEDFVIRPGPEPHPPIWVSDGVQPHAQYPLTYAPSMQRGQGLSHPFAGSMLENYEADFDVQDEESHET</sequence>
<dbReference type="GO" id="GO:0007034">
    <property type="term" value="P:vacuolar transport"/>
    <property type="evidence" value="ECO:0007669"/>
    <property type="project" value="InterPro"/>
</dbReference>
<feature type="transmembrane region" description="Helical" evidence="6">
    <location>
        <begin position="287"/>
        <end position="309"/>
    </location>
</feature>
<accession>A0AAJ6CGN5</accession>
<dbReference type="GO" id="GO:0031398">
    <property type="term" value="P:positive regulation of protein ubiquitination"/>
    <property type="evidence" value="ECO:0007669"/>
    <property type="project" value="TreeGrafter"/>
</dbReference>
<evidence type="ECO:0000256" key="1">
    <source>
        <dbReference type="ARBA" id="ARBA00004141"/>
    </source>
</evidence>
<proteinExistence type="predicted"/>
<protein>
    <submittedName>
        <fullName evidence="7">Uncharacterized protein</fullName>
    </submittedName>
</protein>
<gene>
    <name evidence="7" type="ORF">MYAM1_002282</name>
</gene>
<reference evidence="7 8" key="1">
    <citation type="submission" date="2023-03" db="EMBL/GenBank/DDBJ databases">
        <title>Mating type loci evolution in Malassezia.</title>
        <authorList>
            <person name="Coelho M.A."/>
        </authorList>
    </citation>
    <scope>NUCLEOTIDE SEQUENCE [LARGE SCALE GENOMIC DNA]</scope>
    <source>
        <strain evidence="7 8">CBS 9725</strain>
    </source>
</reference>
<evidence type="ECO:0000313" key="8">
    <source>
        <dbReference type="Proteomes" id="UP001219567"/>
    </source>
</evidence>
<dbReference type="InterPro" id="IPR019325">
    <property type="entry name" value="NEDD4/Bsd2"/>
</dbReference>
<evidence type="ECO:0000256" key="5">
    <source>
        <dbReference type="SAM" id="MobiDB-lite"/>
    </source>
</evidence>
<keyword evidence="3 6" id="KW-1133">Transmembrane helix</keyword>
<feature type="compositionally biased region" description="Basic and acidic residues" evidence="5">
    <location>
        <begin position="118"/>
        <end position="132"/>
    </location>
</feature>
<dbReference type="Pfam" id="PF10176">
    <property type="entry name" value="NEDD4_Bsd2"/>
    <property type="match status" value="1"/>
</dbReference>
<feature type="transmembrane region" description="Helical" evidence="6">
    <location>
        <begin position="202"/>
        <end position="224"/>
    </location>
</feature>
<dbReference type="EMBL" id="CP119945">
    <property type="protein sequence ID" value="WFC99537.1"/>
    <property type="molecule type" value="Genomic_DNA"/>
</dbReference>
<feature type="region of interest" description="Disordered" evidence="5">
    <location>
        <begin position="256"/>
        <end position="278"/>
    </location>
</feature>
<feature type="region of interest" description="Disordered" evidence="5">
    <location>
        <begin position="93"/>
        <end position="143"/>
    </location>
</feature>
<evidence type="ECO:0000313" key="7">
    <source>
        <dbReference type="EMBL" id="WFC99537.1"/>
    </source>
</evidence>
<dbReference type="GO" id="GO:0005794">
    <property type="term" value="C:Golgi apparatus"/>
    <property type="evidence" value="ECO:0007669"/>
    <property type="project" value="TreeGrafter"/>
</dbReference>
<feature type="region of interest" description="Disordered" evidence="5">
    <location>
        <begin position="1"/>
        <end position="31"/>
    </location>
</feature>
<dbReference type="Proteomes" id="UP001219567">
    <property type="component" value="Chromosome 3"/>
</dbReference>
<keyword evidence="2 6" id="KW-0812">Transmembrane</keyword>
<comment type="subcellular location">
    <subcellularLocation>
        <location evidence="1">Membrane</location>
        <topology evidence="1">Multi-pass membrane protein</topology>
    </subcellularLocation>
</comment>
<dbReference type="GO" id="GO:0005783">
    <property type="term" value="C:endoplasmic reticulum"/>
    <property type="evidence" value="ECO:0007669"/>
    <property type="project" value="TreeGrafter"/>
</dbReference>
<dbReference type="CDD" id="cd22212">
    <property type="entry name" value="NDFIP-like"/>
    <property type="match status" value="1"/>
</dbReference>
<dbReference type="GO" id="GO:0006511">
    <property type="term" value="P:ubiquitin-dependent protein catabolic process"/>
    <property type="evidence" value="ECO:0007669"/>
    <property type="project" value="TreeGrafter"/>
</dbReference>
<dbReference type="GO" id="GO:0016020">
    <property type="term" value="C:membrane"/>
    <property type="evidence" value="ECO:0007669"/>
    <property type="project" value="UniProtKB-SubCell"/>
</dbReference>
<evidence type="ECO:0000256" key="4">
    <source>
        <dbReference type="ARBA" id="ARBA00023136"/>
    </source>
</evidence>
<dbReference type="PANTHER" id="PTHR13396">
    <property type="entry name" value="NEDD4 FAMILY INTERACTING PROTEIN 1/2"/>
    <property type="match status" value="1"/>
</dbReference>
<organism evidence="7 8">
    <name type="scientific">Malassezia yamatoensis</name>
    <dbReference type="NCBI Taxonomy" id="253288"/>
    <lineage>
        <taxon>Eukaryota</taxon>
        <taxon>Fungi</taxon>
        <taxon>Dikarya</taxon>
        <taxon>Basidiomycota</taxon>
        <taxon>Ustilaginomycotina</taxon>
        <taxon>Malasseziomycetes</taxon>
        <taxon>Malasseziales</taxon>
        <taxon>Malasseziaceae</taxon>
        <taxon>Malassezia</taxon>
    </lineage>
</organism>
<evidence type="ECO:0000256" key="2">
    <source>
        <dbReference type="ARBA" id="ARBA00022692"/>
    </source>
</evidence>
<name>A0AAJ6CGN5_9BASI</name>
<evidence type="ECO:0000256" key="3">
    <source>
        <dbReference type="ARBA" id="ARBA00022989"/>
    </source>
</evidence>